<name>A0A0U1DJ39_9MYCO</name>
<evidence type="ECO:0000313" key="2">
    <source>
        <dbReference type="Proteomes" id="UP000182227"/>
    </source>
</evidence>
<dbReference type="EMBL" id="CTEF01000003">
    <property type="protein sequence ID" value="CQD17468.1"/>
    <property type="molecule type" value="Genomic_DNA"/>
</dbReference>
<dbReference type="InterPro" id="IPR011335">
    <property type="entry name" value="Restrct_endonuc-II-like"/>
</dbReference>
<dbReference type="AlphaFoldDB" id="A0A0U1DJ39"/>
<protein>
    <recommendedName>
        <fullName evidence="3">DUF559 domain-containing protein</fullName>
    </recommendedName>
</protein>
<sequence>MRVASLRSEREIALNLALHADSKGCPQSRFHPQPWRVDTFADRPESGLRRNVNVVSIFDSPFIGSEAVRAGLIRKHQLRANFRAILPDVYVARDFHPTLADRAMAAWLWSHRNGVLAGVTAAALHGARWVDESAPIELIWVNARSPRGVRTSAMRLQPNEVGQIRGLPVTTPERTAFDVGRTRGFGRAVARLDSLARATGLKARDVEELAARHRGARGLRQLERVLPMVDAGAQSPKETWLRLLLIDDGLPRPQTQIPVLGANGFPFAYLDMGWSEWMVAVEYDGDQHRSDRTQYVKDIRRTAELERMGWIIVRVVAEDRPPEILRRVHTAIAGRQSTLG</sequence>
<accession>A0A0U1DJ39</accession>
<evidence type="ECO:0008006" key="3">
    <source>
        <dbReference type="Google" id="ProtNLM"/>
    </source>
</evidence>
<organism evidence="1 2">
    <name type="scientific">Mycolicibacterium conceptionense</name>
    <dbReference type="NCBI Taxonomy" id="451644"/>
    <lineage>
        <taxon>Bacteria</taxon>
        <taxon>Bacillati</taxon>
        <taxon>Actinomycetota</taxon>
        <taxon>Actinomycetes</taxon>
        <taxon>Mycobacteriales</taxon>
        <taxon>Mycobacteriaceae</taxon>
        <taxon>Mycolicibacterium</taxon>
    </lineage>
</organism>
<dbReference type="Gene3D" id="3.40.960.10">
    <property type="entry name" value="VSR Endonuclease"/>
    <property type="match status" value="1"/>
</dbReference>
<gene>
    <name evidence="1" type="ORF">BN970_03745</name>
</gene>
<dbReference type="Proteomes" id="UP000182227">
    <property type="component" value="Unassembled WGS sequence"/>
</dbReference>
<evidence type="ECO:0000313" key="1">
    <source>
        <dbReference type="EMBL" id="CQD17468.1"/>
    </source>
</evidence>
<proteinExistence type="predicted"/>
<dbReference type="SUPFAM" id="SSF52980">
    <property type="entry name" value="Restriction endonuclease-like"/>
    <property type="match status" value="1"/>
</dbReference>
<reference evidence="1 2" key="1">
    <citation type="submission" date="2015-03" db="EMBL/GenBank/DDBJ databases">
        <authorList>
            <person name="Murphy D."/>
        </authorList>
    </citation>
    <scope>NUCLEOTIDE SEQUENCE [LARGE SCALE GENOMIC DNA]</scope>
    <source>
        <strain evidence="1 2">D16</strain>
    </source>
</reference>